<comment type="caution">
    <text evidence="1">The sequence shown here is derived from an EMBL/GenBank/DDBJ whole genome shotgun (WGS) entry which is preliminary data.</text>
</comment>
<evidence type="ECO:0000313" key="1">
    <source>
        <dbReference type="EMBL" id="KAG8369146.1"/>
    </source>
</evidence>
<protein>
    <submittedName>
        <fullName evidence="1">Uncharacterized protein</fullName>
    </submittedName>
</protein>
<dbReference type="Proteomes" id="UP000826271">
    <property type="component" value="Unassembled WGS sequence"/>
</dbReference>
<evidence type="ECO:0000313" key="2">
    <source>
        <dbReference type="Proteomes" id="UP000826271"/>
    </source>
</evidence>
<proteinExistence type="predicted"/>
<gene>
    <name evidence="1" type="ORF">BUALT_Bualt15G0121000</name>
</gene>
<reference evidence="1" key="1">
    <citation type="submission" date="2019-10" db="EMBL/GenBank/DDBJ databases">
        <authorList>
            <person name="Zhang R."/>
            <person name="Pan Y."/>
            <person name="Wang J."/>
            <person name="Ma R."/>
            <person name="Yu S."/>
        </authorList>
    </citation>
    <scope>NUCLEOTIDE SEQUENCE</scope>
    <source>
        <strain evidence="1">LA-IB0</strain>
        <tissue evidence="1">Leaf</tissue>
    </source>
</reference>
<dbReference type="InterPro" id="IPR051850">
    <property type="entry name" value="Polysacch_Lyase_4"/>
</dbReference>
<keyword evidence="2" id="KW-1185">Reference proteome</keyword>
<dbReference type="AlphaFoldDB" id="A0AAV6WCZ9"/>
<dbReference type="EMBL" id="WHWC01000015">
    <property type="protein sequence ID" value="KAG8369146.1"/>
    <property type="molecule type" value="Genomic_DNA"/>
</dbReference>
<name>A0AAV6WCZ9_9LAMI</name>
<dbReference type="PANTHER" id="PTHR32018">
    <property type="entry name" value="RHAMNOGALACTURONATE LYASE FAMILY PROTEIN"/>
    <property type="match status" value="1"/>
</dbReference>
<organism evidence="1 2">
    <name type="scientific">Buddleja alternifolia</name>
    <dbReference type="NCBI Taxonomy" id="168488"/>
    <lineage>
        <taxon>Eukaryota</taxon>
        <taxon>Viridiplantae</taxon>
        <taxon>Streptophyta</taxon>
        <taxon>Embryophyta</taxon>
        <taxon>Tracheophyta</taxon>
        <taxon>Spermatophyta</taxon>
        <taxon>Magnoliopsida</taxon>
        <taxon>eudicotyledons</taxon>
        <taxon>Gunneridae</taxon>
        <taxon>Pentapetalae</taxon>
        <taxon>asterids</taxon>
        <taxon>lamiids</taxon>
        <taxon>Lamiales</taxon>
        <taxon>Scrophulariaceae</taxon>
        <taxon>Buddlejeae</taxon>
        <taxon>Buddleja</taxon>
    </lineage>
</organism>
<dbReference type="PANTHER" id="PTHR32018:SF1">
    <property type="entry name" value="RHAMNOGALACTURONAN ENDOLYASE"/>
    <property type="match status" value="1"/>
</dbReference>
<accession>A0AAV6WCZ9</accession>
<sequence length="99" mass="10977">MLEQVESWPYSFPASEDFPSSAQRANVSGRLLVKDRCMSDDYMVGNGSYIGLAPPGEIGSWQREGKKKKSAYPSFFLPARSYSKHLQLRAMASLVESGP</sequence>